<organism evidence="1 2">
    <name type="scientific">Aromia moschata</name>
    <dbReference type="NCBI Taxonomy" id="1265417"/>
    <lineage>
        <taxon>Eukaryota</taxon>
        <taxon>Metazoa</taxon>
        <taxon>Ecdysozoa</taxon>
        <taxon>Arthropoda</taxon>
        <taxon>Hexapoda</taxon>
        <taxon>Insecta</taxon>
        <taxon>Pterygota</taxon>
        <taxon>Neoptera</taxon>
        <taxon>Endopterygota</taxon>
        <taxon>Coleoptera</taxon>
        <taxon>Polyphaga</taxon>
        <taxon>Cucujiformia</taxon>
        <taxon>Chrysomeloidea</taxon>
        <taxon>Cerambycidae</taxon>
        <taxon>Cerambycinae</taxon>
        <taxon>Callichromatini</taxon>
        <taxon>Aromia</taxon>
    </lineage>
</organism>
<dbReference type="PROSITE" id="PS00116">
    <property type="entry name" value="DNA_POLYMERASE_B"/>
    <property type="match status" value="1"/>
</dbReference>
<evidence type="ECO:0000313" key="1">
    <source>
        <dbReference type="EMBL" id="KAJ8939489.1"/>
    </source>
</evidence>
<dbReference type="GO" id="GO:0003676">
    <property type="term" value="F:nucleic acid binding"/>
    <property type="evidence" value="ECO:0007669"/>
    <property type="project" value="InterPro"/>
</dbReference>
<reference evidence="1" key="1">
    <citation type="journal article" date="2023" name="Insect Mol. Biol.">
        <title>Genome sequencing provides insights into the evolution of gene families encoding plant cell wall-degrading enzymes in longhorned beetles.</title>
        <authorList>
            <person name="Shin N.R."/>
            <person name="Okamura Y."/>
            <person name="Kirsch R."/>
            <person name="Pauchet Y."/>
        </authorList>
    </citation>
    <scope>NUCLEOTIDE SEQUENCE</scope>
    <source>
        <strain evidence="1">AMC_N1</strain>
    </source>
</reference>
<comment type="caution">
    <text evidence="1">The sequence shown here is derived from an EMBL/GenBank/DDBJ whole genome shotgun (WGS) entry which is preliminary data.</text>
</comment>
<name>A0AAV8XLP2_9CUCU</name>
<dbReference type="EMBL" id="JAPWTK010000485">
    <property type="protein sequence ID" value="KAJ8939489.1"/>
    <property type="molecule type" value="Genomic_DNA"/>
</dbReference>
<dbReference type="InterPro" id="IPR017964">
    <property type="entry name" value="DNA-dir_DNA_pol_B_CS"/>
</dbReference>
<dbReference type="GO" id="GO:0071897">
    <property type="term" value="P:DNA biosynthetic process"/>
    <property type="evidence" value="ECO:0007669"/>
    <property type="project" value="UniProtKB-ARBA"/>
</dbReference>
<dbReference type="GO" id="GO:0000166">
    <property type="term" value="F:nucleotide binding"/>
    <property type="evidence" value="ECO:0007669"/>
    <property type="project" value="InterPro"/>
</dbReference>
<proteinExistence type="predicted"/>
<keyword evidence="2" id="KW-1185">Reference proteome</keyword>
<protein>
    <recommendedName>
        <fullName evidence="3">DNA-directed DNA polymerase</fullName>
    </recommendedName>
</protein>
<dbReference type="AlphaFoldDB" id="A0AAV8XLP2"/>
<accession>A0AAV8XLP2</accession>
<evidence type="ECO:0008006" key="3">
    <source>
        <dbReference type="Google" id="ProtNLM"/>
    </source>
</evidence>
<sequence length="266" mass="31161">MYLDATNLYVAAMKESLPTGGFRWMEPHEMETFDCTAFEDTSPKGFVLEVDMDYPAALHSHHNDLPFLAESIIPPTRKIPKLIPNLYNKKKYIIHYRNLQQCLKYGIKLKKIHRILEFSQSKWLGSYVALNTNLRNNSRNEFEKDLYKLLVNSIFGKTFENVDKRQNIKLCSCWVVYDKPLYVGFTILDISKTIIYNFLYGYIKPMYDNGATVLYTDTDSFILELFTDNPYQDIKNNIQFFDTSNYSIYNIHNIPKTKSVVGKMNQ</sequence>
<dbReference type="InterPro" id="IPR043502">
    <property type="entry name" value="DNA/RNA_pol_sf"/>
</dbReference>
<gene>
    <name evidence="1" type="ORF">NQ318_022543</name>
</gene>
<dbReference type="PANTHER" id="PTHR31511:SF12">
    <property type="entry name" value="RHO TERMINATION FACTOR N-TERMINAL DOMAIN-CONTAINING PROTEIN"/>
    <property type="match status" value="1"/>
</dbReference>
<dbReference type="Proteomes" id="UP001162162">
    <property type="component" value="Unassembled WGS sequence"/>
</dbReference>
<dbReference type="SUPFAM" id="SSF56672">
    <property type="entry name" value="DNA/RNA polymerases"/>
    <property type="match status" value="1"/>
</dbReference>
<evidence type="ECO:0000313" key="2">
    <source>
        <dbReference type="Proteomes" id="UP001162162"/>
    </source>
</evidence>
<dbReference type="PANTHER" id="PTHR31511">
    <property type="entry name" value="PROTEIN CBG23764"/>
    <property type="match status" value="1"/>
</dbReference>